<evidence type="ECO:0000256" key="4">
    <source>
        <dbReference type="RuleBase" id="RU000639"/>
    </source>
</evidence>
<dbReference type="Gene3D" id="2.30.22.10">
    <property type="entry name" value="Head domain of nucleotide exchange factor GrpE"/>
    <property type="match status" value="1"/>
</dbReference>
<accession>A0A2H0VHE8</accession>
<evidence type="ECO:0000256" key="2">
    <source>
        <dbReference type="ARBA" id="ARBA00023186"/>
    </source>
</evidence>
<evidence type="ECO:0000313" key="6">
    <source>
        <dbReference type="EMBL" id="PIR98532.1"/>
    </source>
</evidence>
<comment type="caution">
    <text evidence="6">The sequence shown here is derived from an EMBL/GenBank/DDBJ whole genome shotgun (WGS) entry which is preliminary data.</text>
</comment>
<evidence type="ECO:0000256" key="3">
    <source>
        <dbReference type="HAMAP-Rule" id="MF_01151"/>
    </source>
</evidence>
<dbReference type="AlphaFoldDB" id="A0A2H0VHE8"/>
<dbReference type="InterPro" id="IPR013805">
    <property type="entry name" value="GrpE_CC"/>
</dbReference>
<dbReference type="HAMAP" id="MF_01151">
    <property type="entry name" value="GrpE"/>
    <property type="match status" value="1"/>
</dbReference>
<comment type="function">
    <text evidence="3 4">Participates actively in the response to hyperosmotic and heat shock by preventing the aggregation of stress-denatured proteins, in association with DnaK and GrpE. It is the nucleotide exchange factor for DnaK and may function as a thermosensor. Unfolded proteins bind initially to DnaJ; upon interaction with the DnaJ-bound protein, DnaK hydrolyzes its bound ATP, resulting in the formation of a stable complex. GrpE releases ADP from DnaK; ATP binding to DnaK triggers the release of the substrate protein, thus completing the reaction cycle. Several rounds of ATP-dependent interactions between DnaJ, DnaK and GrpE are required for fully efficient folding.</text>
</comment>
<comment type="subunit">
    <text evidence="3">Homodimer.</text>
</comment>
<comment type="subcellular location">
    <subcellularLocation>
        <location evidence="3">Cytoplasm</location>
    </subcellularLocation>
</comment>
<keyword evidence="3" id="KW-0963">Cytoplasm</keyword>
<evidence type="ECO:0000313" key="7">
    <source>
        <dbReference type="Proteomes" id="UP000230776"/>
    </source>
</evidence>
<dbReference type="Pfam" id="PF01025">
    <property type="entry name" value="GrpE"/>
    <property type="match status" value="1"/>
</dbReference>
<evidence type="ECO:0000256" key="5">
    <source>
        <dbReference type="RuleBase" id="RU004478"/>
    </source>
</evidence>
<dbReference type="PANTHER" id="PTHR21237:SF23">
    <property type="entry name" value="GRPE PROTEIN HOMOLOG, MITOCHONDRIAL"/>
    <property type="match status" value="1"/>
</dbReference>
<dbReference type="Gene3D" id="3.90.20.20">
    <property type="match status" value="1"/>
</dbReference>
<evidence type="ECO:0000256" key="1">
    <source>
        <dbReference type="ARBA" id="ARBA00009054"/>
    </source>
</evidence>
<keyword evidence="3 4" id="KW-0346">Stress response</keyword>
<gene>
    <name evidence="3 6" type="primary">grpE</name>
    <name evidence="6" type="ORF">COT88_01170</name>
</gene>
<dbReference type="InterPro" id="IPR000740">
    <property type="entry name" value="GrpE"/>
</dbReference>
<dbReference type="InterPro" id="IPR009012">
    <property type="entry name" value="GrpE_head"/>
</dbReference>
<keyword evidence="2 3" id="KW-0143">Chaperone</keyword>
<name>A0A2H0VHE8_9BACT</name>
<comment type="similarity">
    <text evidence="1 3 5">Belongs to the GrpE family.</text>
</comment>
<dbReference type="GO" id="GO:0000774">
    <property type="term" value="F:adenyl-nucleotide exchange factor activity"/>
    <property type="evidence" value="ECO:0007669"/>
    <property type="project" value="InterPro"/>
</dbReference>
<sequence>MSEKDNQKENKDLNSLKKERDEYLDGWKRAKADLINYKKEELSRLEQIAKFSNEDLVIELIQVLDNFELALSTLEKDGKVDKGVYMIKSQIEEILKRRGLESMEVEEGEEFDPTIHDAIANISTEEDLDNKIAEQVERGYVLHGKIIRAAKVKVYKKK</sequence>
<dbReference type="GO" id="GO:0051082">
    <property type="term" value="F:unfolded protein binding"/>
    <property type="evidence" value="ECO:0007669"/>
    <property type="project" value="TreeGrafter"/>
</dbReference>
<dbReference type="GO" id="GO:0006457">
    <property type="term" value="P:protein folding"/>
    <property type="evidence" value="ECO:0007669"/>
    <property type="project" value="InterPro"/>
</dbReference>
<dbReference type="PANTHER" id="PTHR21237">
    <property type="entry name" value="GRPE PROTEIN"/>
    <property type="match status" value="1"/>
</dbReference>
<proteinExistence type="inferred from homology"/>
<protein>
    <recommendedName>
        <fullName evidence="3 4">Protein GrpE</fullName>
    </recommendedName>
    <alternativeName>
        <fullName evidence="3">HSP-70 cofactor</fullName>
    </alternativeName>
</protein>
<dbReference type="GO" id="GO:0051087">
    <property type="term" value="F:protein-folding chaperone binding"/>
    <property type="evidence" value="ECO:0007669"/>
    <property type="project" value="InterPro"/>
</dbReference>
<organism evidence="6 7">
    <name type="scientific">Candidatus Colwellbacteria bacterium CG10_big_fil_rev_8_21_14_0_10_41_28</name>
    <dbReference type="NCBI Taxonomy" id="1974539"/>
    <lineage>
        <taxon>Bacteria</taxon>
        <taxon>Candidatus Colwelliibacteriota</taxon>
    </lineage>
</organism>
<dbReference type="PRINTS" id="PR00773">
    <property type="entry name" value="GRPEPROTEIN"/>
</dbReference>
<dbReference type="PROSITE" id="PS01071">
    <property type="entry name" value="GRPE"/>
    <property type="match status" value="1"/>
</dbReference>
<dbReference type="SUPFAM" id="SSF51064">
    <property type="entry name" value="Head domain of nucleotide exchange factor GrpE"/>
    <property type="match status" value="1"/>
</dbReference>
<dbReference type="GO" id="GO:0042803">
    <property type="term" value="F:protein homodimerization activity"/>
    <property type="evidence" value="ECO:0007669"/>
    <property type="project" value="InterPro"/>
</dbReference>
<dbReference type="GO" id="GO:0005737">
    <property type="term" value="C:cytoplasm"/>
    <property type="evidence" value="ECO:0007669"/>
    <property type="project" value="UniProtKB-SubCell"/>
</dbReference>
<reference evidence="7" key="1">
    <citation type="submission" date="2017-09" db="EMBL/GenBank/DDBJ databases">
        <title>Depth-based differentiation of microbial function through sediment-hosted aquifers and enrichment of novel symbionts in the deep terrestrial subsurface.</title>
        <authorList>
            <person name="Probst A.J."/>
            <person name="Ladd B."/>
            <person name="Jarett J.K."/>
            <person name="Geller-Mcgrath D.E."/>
            <person name="Sieber C.M.K."/>
            <person name="Emerson J.B."/>
            <person name="Anantharaman K."/>
            <person name="Thomas B.C."/>
            <person name="Malmstrom R."/>
            <person name="Stieglmeier M."/>
            <person name="Klingl A."/>
            <person name="Woyke T."/>
            <person name="Ryan C.M."/>
            <person name="Banfield J.F."/>
        </authorList>
    </citation>
    <scope>NUCLEOTIDE SEQUENCE [LARGE SCALE GENOMIC DNA]</scope>
</reference>
<dbReference type="Proteomes" id="UP000230776">
    <property type="component" value="Unassembled WGS sequence"/>
</dbReference>
<dbReference type="EMBL" id="PFAG01000013">
    <property type="protein sequence ID" value="PIR98532.1"/>
    <property type="molecule type" value="Genomic_DNA"/>
</dbReference>
<dbReference type="SUPFAM" id="SSF58014">
    <property type="entry name" value="Coiled-coil domain of nucleotide exchange factor GrpE"/>
    <property type="match status" value="1"/>
</dbReference>